<organism evidence="5 6">
    <name type="scientific">Bathycoccus prasinos</name>
    <dbReference type="NCBI Taxonomy" id="41875"/>
    <lineage>
        <taxon>Eukaryota</taxon>
        <taxon>Viridiplantae</taxon>
        <taxon>Chlorophyta</taxon>
        <taxon>Mamiellophyceae</taxon>
        <taxon>Mamiellales</taxon>
        <taxon>Bathycoccaceae</taxon>
        <taxon>Bathycoccus</taxon>
    </lineage>
</organism>
<evidence type="ECO:0000256" key="3">
    <source>
        <dbReference type="ARBA" id="ARBA00023274"/>
    </source>
</evidence>
<accession>K8F4Y5</accession>
<dbReference type="GeneID" id="19011513"/>
<evidence type="ECO:0000256" key="4">
    <source>
        <dbReference type="RuleBase" id="RU000660"/>
    </source>
</evidence>
<dbReference type="GO" id="GO:0006412">
    <property type="term" value="P:translation"/>
    <property type="evidence" value="ECO:0007669"/>
    <property type="project" value="InterPro"/>
</dbReference>
<dbReference type="Pfam" id="PF01196">
    <property type="entry name" value="Ribosomal_L17"/>
    <property type="match status" value="1"/>
</dbReference>
<name>K8F4Y5_9CHLO</name>
<evidence type="ECO:0000313" key="5">
    <source>
        <dbReference type="EMBL" id="CCO19865.1"/>
    </source>
</evidence>
<proteinExistence type="inferred from homology"/>
<reference evidence="5 6" key="1">
    <citation type="submission" date="2011-10" db="EMBL/GenBank/DDBJ databases">
        <authorList>
            <person name="Genoscope - CEA"/>
        </authorList>
    </citation>
    <scope>NUCLEOTIDE SEQUENCE [LARGE SCALE GENOMIC DNA]</scope>
    <source>
        <strain evidence="5 6">RCC 1105</strain>
    </source>
</reference>
<dbReference type="GO" id="GO:0003735">
    <property type="term" value="F:structural constituent of ribosome"/>
    <property type="evidence" value="ECO:0007669"/>
    <property type="project" value="InterPro"/>
</dbReference>
<evidence type="ECO:0000256" key="1">
    <source>
        <dbReference type="ARBA" id="ARBA00008777"/>
    </source>
</evidence>
<keyword evidence="6" id="KW-1185">Reference proteome</keyword>
<keyword evidence="2 4" id="KW-0689">Ribosomal protein</keyword>
<dbReference type="PANTHER" id="PTHR14413">
    <property type="entry name" value="RIBOSOMAL PROTEIN L17"/>
    <property type="match status" value="1"/>
</dbReference>
<dbReference type="PANTHER" id="PTHR14413:SF16">
    <property type="entry name" value="LARGE RIBOSOMAL SUBUNIT PROTEIN BL17M"/>
    <property type="match status" value="1"/>
</dbReference>
<dbReference type="EMBL" id="FO082264">
    <property type="protein sequence ID" value="CCO19865.1"/>
    <property type="molecule type" value="Genomic_DNA"/>
</dbReference>
<evidence type="ECO:0000256" key="2">
    <source>
        <dbReference type="ARBA" id="ARBA00022980"/>
    </source>
</evidence>
<dbReference type="Gene3D" id="3.90.1030.10">
    <property type="entry name" value="Ribosomal protein L17"/>
    <property type="match status" value="1"/>
</dbReference>
<dbReference type="HAMAP" id="MF_01368">
    <property type="entry name" value="Ribosomal_bL17"/>
    <property type="match status" value="1"/>
</dbReference>
<gene>
    <name evidence="5" type="ordered locus">Bathy15g02090</name>
</gene>
<dbReference type="RefSeq" id="XP_007508779.1">
    <property type="nucleotide sequence ID" value="XM_007508717.1"/>
</dbReference>
<dbReference type="STRING" id="41875.K8F4Y5"/>
<dbReference type="Proteomes" id="UP000198341">
    <property type="component" value="Chromosome 15"/>
</dbReference>
<dbReference type="InterPro" id="IPR000456">
    <property type="entry name" value="Ribosomal_bL17"/>
</dbReference>
<dbReference type="eggNOG" id="KOG3280">
    <property type="taxonomic scope" value="Eukaryota"/>
</dbReference>
<dbReference type="OrthoDB" id="275000at2759"/>
<dbReference type="NCBIfam" id="TIGR00059">
    <property type="entry name" value="L17"/>
    <property type="match status" value="1"/>
</dbReference>
<dbReference type="AlphaFoldDB" id="K8F4Y5"/>
<dbReference type="GO" id="GO:0022625">
    <property type="term" value="C:cytosolic large ribosomal subunit"/>
    <property type="evidence" value="ECO:0007669"/>
    <property type="project" value="TreeGrafter"/>
</dbReference>
<protein>
    <submittedName>
        <fullName evidence="5">50S ribosomal protein L17</fullName>
    </submittedName>
</protein>
<dbReference type="KEGG" id="bpg:Bathy15g02090"/>
<dbReference type="SUPFAM" id="SSF64263">
    <property type="entry name" value="Prokaryotic ribosomal protein L17"/>
    <property type="match status" value="1"/>
</dbReference>
<evidence type="ECO:0000313" key="6">
    <source>
        <dbReference type="Proteomes" id="UP000198341"/>
    </source>
</evidence>
<comment type="similarity">
    <text evidence="1 4">Belongs to the bacterial ribosomal protein bL17 family.</text>
</comment>
<sequence length="242" mass="28002">MCFFSSHSASASRKWRAILMRDLIKRARKRVFYFETRKSRGVSERYFTRNRIARRRILTHRVLVRRGYARDERGIHARAFASPRCRRPYLKPLVSLFLKILINNLFDTIGNQNDLFKTTNGSVVTMMRHGKKSPKLNLPADQRKALLRNLTTEVLRHGSVTCTMARAKAVRKPIEHMIQLAKDGGEHKKRAALGYIYDKEVVDALFEKAPARYGDRNGGYTRIVRTLKRRGDSAEMGVIKLV</sequence>
<dbReference type="InterPro" id="IPR036373">
    <property type="entry name" value="Ribosomal_bL17_sf"/>
</dbReference>
<keyword evidence="3 4" id="KW-0687">Ribonucleoprotein</keyword>